<dbReference type="SUPFAM" id="SSF52540">
    <property type="entry name" value="P-loop containing nucleoside triphosphate hydrolases"/>
    <property type="match status" value="1"/>
</dbReference>
<sequence length="392" mass="41249">MSTSAQPGRTWPLVGRTAELDDLDALLASTAGGEGGTVLVEGEAGIGRTGLVEALTSSAHLLSLELRAARATPDRPAPFALLADALLVHPPGVARGPVETELLDLLDALHADGRSVPAAGASTAQRHHRAAELFAALLRRRGDSSPWVLVLEDVHDADAASLGVLHDLAHEGDVPRALVVLTMRPVPSRAVLSTVVDAWVRAGARYLELRPLGPLATVELAERLVGGSVGPALRGTLATTGGNPRLVTDVVRTARSAGALEARDGVVDVQGAAWLPALDALVRSRLEYLDEDVVDLLAHASVLGTSFVVTDLAVLSGCPVPDCWRTLRVALAAGVVHARADRLVFRHDLVRGALYSGLDERRRRTMHARAAWTLQEAGAPTQIVAGHLERAR</sequence>
<evidence type="ECO:0000256" key="1">
    <source>
        <dbReference type="ARBA" id="ARBA00022741"/>
    </source>
</evidence>
<dbReference type="InterPro" id="IPR027417">
    <property type="entry name" value="P-loop_NTPase"/>
</dbReference>
<evidence type="ECO:0000313" key="5">
    <source>
        <dbReference type="Proteomes" id="UP000289954"/>
    </source>
</evidence>
<protein>
    <recommendedName>
        <fullName evidence="3">Orc1-like AAA ATPase domain-containing protein</fullName>
    </recommendedName>
</protein>
<evidence type="ECO:0000313" key="4">
    <source>
        <dbReference type="EMBL" id="GCE75878.1"/>
    </source>
</evidence>
<dbReference type="RefSeq" id="WP_130780483.1">
    <property type="nucleotide sequence ID" value="NZ_BIMR01000054.1"/>
</dbReference>
<dbReference type="Proteomes" id="UP000289954">
    <property type="component" value="Unassembled WGS sequence"/>
</dbReference>
<dbReference type="GO" id="GO:0004016">
    <property type="term" value="F:adenylate cyclase activity"/>
    <property type="evidence" value="ECO:0007669"/>
    <property type="project" value="TreeGrafter"/>
</dbReference>
<reference evidence="4 5" key="1">
    <citation type="submission" date="2019-01" db="EMBL/GenBank/DDBJ databases">
        <title>Draft genome sequence of Cellulomonas takizawaensis strain TKZ-21.</title>
        <authorList>
            <person name="Yamamura H."/>
            <person name="Hayashi T."/>
            <person name="Hamada M."/>
            <person name="Serisawa Y."/>
            <person name="Matsuyama K."/>
            <person name="Nakagawa Y."/>
            <person name="Otoguro M."/>
            <person name="Yanagida F."/>
            <person name="Hayakawa M."/>
        </authorList>
    </citation>
    <scope>NUCLEOTIDE SEQUENCE [LARGE SCALE GENOMIC DNA]</scope>
    <source>
        <strain evidence="4 5">NBRC12680</strain>
    </source>
</reference>
<keyword evidence="1" id="KW-0547">Nucleotide-binding</keyword>
<dbReference type="InterPro" id="IPR041664">
    <property type="entry name" value="AAA_16"/>
</dbReference>
<keyword evidence="2" id="KW-0067">ATP-binding</keyword>
<proteinExistence type="predicted"/>
<dbReference type="Pfam" id="PF13191">
    <property type="entry name" value="AAA_16"/>
    <property type="match status" value="1"/>
</dbReference>
<evidence type="ECO:0000259" key="3">
    <source>
        <dbReference type="Pfam" id="PF13191"/>
    </source>
</evidence>
<dbReference type="Gene3D" id="3.40.50.300">
    <property type="entry name" value="P-loop containing nucleotide triphosphate hydrolases"/>
    <property type="match status" value="1"/>
</dbReference>
<dbReference type="GO" id="GO:0005737">
    <property type="term" value="C:cytoplasm"/>
    <property type="evidence" value="ECO:0007669"/>
    <property type="project" value="TreeGrafter"/>
</dbReference>
<keyword evidence="5" id="KW-1185">Reference proteome</keyword>
<accession>A0A402DP41</accession>
<dbReference type="PANTHER" id="PTHR16305:SF28">
    <property type="entry name" value="GUANYLATE CYCLASE DOMAIN-CONTAINING PROTEIN"/>
    <property type="match status" value="1"/>
</dbReference>
<dbReference type="OrthoDB" id="3691954at2"/>
<organism evidence="4 5">
    <name type="scientific">Cellulomonas biazotea</name>
    <dbReference type="NCBI Taxonomy" id="1709"/>
    <lineage>
        <taxon>Bacteria</taxon>
        <taxon>Bacillati</taxon>
        <taxon>Actinomycetota</taxon>
        <taxon>Actinomycetes</taxon>
        <taxon>Micrococcales</taxon>
        <taxon>Cellulomonadaceae</taxon>
        <taxon>Cellulomonas</taxon>
    </lineage>
</organism>
<dbReference type="EMBL" id="BIMR01000054">
    <property type="protein sequence ID" value="GCE75878.1"/>
    <property type="molecule type" value="Genomic_DNA"/>
</dbReference>
<feature type="domain" description="Orc1-like AAA ATPase" evidence="3">
    <location>
        <begin position="12"/>
        <end position="179"/>
    </location>
</feature>
<gene>
    <name evidence="4" type="ORF">CBZ_09340</name>
</gene>
<dbReference type="PANTHER" id="PTHR16305">
    <property type="entry name" value="TESTICULAR SOLUBLE ADENYLYL CYCLASE"/>
    <property type="match status" value="1"/>
</dbReference>
<dbReference type="GO" id="GO:0005524">
    <property type="term" value="F:ATP binding"/>
    <property type="evidence" value="ECO:0007669"/>
    <property type="project" value="UniProtKB-KW"/>
</dbReference>
<name>A0A402DP41_9CELL</name>
<evidence type="ECO:0000256" key="2">
    <source>
        <dbReference type="ARBA" id="ARBA00022840"/>
    </source>
</evidence>
<dbReference type="AlphaFoldDB" id="A0A402DP41"/>
<comment type="caution">
    <text evidence="4">The sequence shown here is derived from an EMBL/GenBank/DDBJ whole genome shotgun (WGS) entry which is preliminary data.</text>
</comment>